<dbReference type="Proteomes" id="UP001058330">
    <property type="component" value="Chromosome"/>
</dbReference>
<dbReference type="RefSeq" id="WP_160163385.1">
    <property type="nucleotide sequence ID" value="NZ_CP078063.1"/>
</dbReference>
<dbReference type="OrthoDB" id="189700at2157"/>
<proteinExistence type="predicted"/>
<dbReference type="GeneID" id="74528496"/>
<dbReference type="Proteomes" id="UP000183894">
    <property type="component" value="Unassembled WGS sequence"/>
</dbReference>
<gene>
    <name evidence="2" type="ORF">KU306_06320</name>
    <name evidence="1" type="ORF">SAMN04488691_10268</name>
</gene>
<evidence type="ECO:0000313" key="4">
    <source>
        <dbReference type="Proteomes" id="UP001058330"/>
    </source>
</evidence>
<evidence type="ECO:0000313" key="2">
    <source>
        <dbReference type="EMBL" id="UVE51490.1"/>
    </source>
</evidence>
<dbReference type="AlphaFoldDB" id="A0A1H7KNU9"/>
<dbReference type="EMBL" id="CP078063">
    <property type="protein sequence ID" value="UVE51490.1"/>
    <property type="molecule type" value="Genomic_DNA"/>
</dbReference>
<evidence type="ECO:0000313" key="1">
    <source>
        <dbReference type="EMBL" id="SEK88501.1"/>
    </source>
</evidence>
<keyword evidence="4" id="KW-1185">Reference proteome</keyword>
<reference evidence="2" key="2">
    <citation type="submission" date="2021-07" db="EMBL/GenBank/DDBJ databases">
        <title>Studies on halocins as antimicrobial molecules from haloarchaea.</title>
        <authorList>
            <person name="Kumar S."/>
            <person name="Khare S.K."/>
        </authorList>
    </citation>
    <scope>NUCLEOTIDE SEQUENCE</scope>
    <source>
        <strain evidence="2">NCIM 5678</strain>
    </source>
</reference>
<sequence length="50" mass="5321">MSRCNYCDAFVSSNFIRVFGDDKGRVFACPNCSANAGVSQVSAERKAAGL</sequence>
<reference evidence="1 3" key="1">
    <citation type="submission" date="2016-10" db="EMBL/GenBank/DDBJ databases">
        <authorList>
            <person name="de Groot N.N."/>
        </authorList>
    </citation>
    <scope>NUCLEOTIDE SEQUENCE [LARGE SCALE GENOMIC DNA]</scope>
    <source>
        <strain evidence="1 3">CDM_5</strain>
    </source>
</reference>
<name>A0A1H7KNU9_HALLR</name>
<protein>
    <recommendedName>
        <fullName evidence="5">Small CPxCG-related zinc finger protein</fullName>
    </recommendedName>
</protein>
<organism evidence="1 3">
    <name type="scientific">Haloferax larsenii</name>
    <dbReference type="NCBI Taxonomy" id="302484"/>
    <lineage>
        <taxon>Archaea</taxon>
        <taxon>Methanobacteriati</taxon>
        <taxon>Methanobacteriota</taxon>
        <taxon>Stenosarchaea group</taxon>
        <taxon>Halobacteria</taxon>
        <taxon>Halobacteriales</taxon>
        <taxon>Haloferacaceae</taxon>
        <taxon>Haloferax</taxon>
    </lineage>
</organism>
<evidence type="ECO:0008006" key="5">
    <source>
        <dbReference type="Google" id="ProtNLM"/>
    </source>
</evidence>
<dbReference type="EMBL" id="FOAD01000002">
    <property type="protein sequence ID" value="SEK88501.1"/>
    <property type="molecule type" value="Genomic_DNA"/>
</dbReference>
<dbReference type="InterPro" id="IPR055985">
    <property type="entry name" value="DUF7563"/>
</dbReference>
<dbReference type="Pfam" id="PF24444">
    <property type="entry name" value="DUF7563"/>
    <property type="match status" value="1"/>
</dbReference>
<evidence type="ECO:0000313" key="3">
    <source>
        <dbReference type="Proteomes" id="UP000183894"/>
    </source>
</evidence>
<accession>A0A1H7KNU9</accession>